<dbReference type="PROSITE" id="PS50927">
    <property type="entry name" value="BULB_LECTIN"/>
    <property type="match status" value="3"/>
</dbReference>
<dbReference type="FunFam" id="3.30.200.20:FF:001238">
    <property type="entry name" value="Os08g0179000 protein"/>
    <property type="match status" value="1"/>
</dbReference>
<reference evidence="20" key="2">
    <citation type="submission" date="2018-04" db="EMBL/GenBank/DDBJ databases">
        <title>OnivRS2 (Oryza nivara Reference Sequence Version 2).</title>
        <authorList>
            <person name="Zhang J."/>
            <person name="Kudrna D."/>
            <person name="Lee S."/>
            <person name="Talag J."/>
            <person name="Rajasekar S."/>
            <person name="Welchert J."/>
            <person name="Hsing Y.-I."/>
            <person name="Wing R.A."/>
        </authorList>
    </citation>
    <scope>NUCLEOTIDE SEQUENCE [LARGE SCALE GENOMIC DNA]</scope>
    <source>
        <strain evidence="20">SL10</strain>
    </source>
</reference>
<dbReference type="Pfam" id="PF07714">
    <property type="entry name" value="PK_Tyr_Ser-Thr"/>
    <property type="match status" value="4"/>
</dbReference>
<dbReference type="CDD" id="cd00028">
    <property type="entry name" value="B_lectin"/>
    <property type="match status" value="3"/>
</dbReference>
<dbReference type="Pfam" id="PF08276">
    <property type="entry name" value="PAN_2"/>
    <property type="match status" value="3"/>
</dbReference>
<dbReference type="Pfam" id="PF01453">
    <property type="entry name" value="B_lectin"/>
    <property type="match status" value="3"/>
</dbReference>
<keyword evidence="4" id="KW-0723">Serine/threonine-protein kinase</keyword>
<keyword evidence="7 15" id="KW-0547">Nucleotide-binding</keyword>
<dbReference type="FunFam" id="2.90.10.30:FF:000003">
    <property type="entry name" value="Os04g0303100 protein"/>
    <property type="match status" value="3"/>
</dbReference>
<dbReference type="GO" id="GO:0005886">
    <property type="term" value="C:plasma membrane"/>
    <property type="evidence" value="ECO:0007669"/>
    <property type="project" value="UniProtKB-SubCell"/>
</dbReference>
<feature type="domain" description="Apple" evidence="19">
    <location>
        <begin position="383"/>
        <end position="469"/>
    </location>
</feature>
<evidence type="ECO:0000256" key="13">
    <source>
        <dbReference type="ARBA" id="ARBA00047899"/>
    </source>
</evidence>
<dbReference type="PANTHER" id="PTHR27002">
    <property type="entry name" value="RECEPTOR-LIKE SERINE/THREONINE-PROTEIN KINASE SD1-8"/>
    <property type="match status" value="1"/>
</dbReference>
<dbReference type="FunFam" id="1.10.510.10:FF:000060">
    <property type="entry name" value="G-type lectin S-receptor-like serine/threonine-protein kinase"/>
    <property type="match status" value="3"/>
</dbReference>
<dbReference type="PROSITE" id="PS50948">
    <property type="entry name" value="PAN"/>
    <property type="match status" value="3"/>
</dbReference>
<comment type="catalytic activity">
    <reaction evidence="14">
        <text>L-seryl-[protein] + ATP = O-phospho-L-seryl-[protein] + ADP + H(+)</text>
        <dbReference type="Rhea" id="RHEA:17989"/>
        <dbReference type="Rhea" id="RHEA-COMP:9863"/>
        <dbReference type="Rhea" id="RHEA-COMP:11604"/>
        <dbReference type="ChEBI" id="CHEBI:15378"/>
        <dbReference type="ChEBI" id="CHEBI:29999"/>
        <dbReference type="ChEBI" id="CHEBI:30616"/>
        <dbReference type="ChEBI" id="CHEBI:83421"/>
        <dbReference type="ChEBI" id="CHEBI:456216"/>
        <dbReference type="EC" id="2.7.11.1"/>
    </reaction>
</comment>
<evidence type="ECO:0000256" key="5">
    <source>
        <dbReference type="ARBA" id="ARBA00022679"/>
    </source>
</evidence>
<dbReference type="Gene3D" id="2.90.10.10">
    <property type="entry name" value="Bulb-type lectin domain"/>
    <property type="match status" value="3"/>
</dbReference>
<dbReference type="STRING" id="4536.A0A0E0GKI3"/>
<dbReference type="InterPro" id="IPR036426">
    <property type="entry name" value="Bulb-type_lectin_dom_sf"/>
</dbReference>
<dbReference type="OMA" id="HRDNCDN"/>
<dbReference type="PROSITE" id="PS00108">
    <property type="entry name" value="PROTEIN_KINASE_ST"/>
    <property type="match status" value="3"/>
</dbReference>
<dbReference type="FunFam" id="2.90.10.10:FF:000005">
    <property type="entry name" value="G-type lectin S-receptor-like serine/threonine-protein kinase"/>
    <property type="match status" value="2"/>
</dbReference>
<keyword evidence="9 15" id="KW-0067">ATP-binding</keyword>
<keyword evidence="3" id="KW-1003">Cell membrane</keyword>
<keyword evidence="16" id="KW-0812">Transmembrane</keyword>
<keyword evidence="10" id="KW-1015">Disulfide bond</keyword>
<dbReference type="SUPFAM" id="SSF51110">
    <property type="entry name" value="alpha-D-mannose-specific plant lectins"/>
    <property type="match status" value="3"/>
</dbReference>
<evidence type="ECO:0000256" key="9">
    <source>
        <dbReference type="ARBA" id="ARBA00022840"/>
    </source>
</evidence>
<dbReference type="InterPro" id="IPR001480">
    <property type="entry name" value="Bulb-type_lectin_dom"/>
</dbReference>
<sequence>MTQIINVPRSTLRSFWSSGLFGNNVNAKIFQSESNTPLESGVVLFWPGSFAVPGKSSCLACPKKKNKGQMNMAYLPVNRLISPSGKLVSKSGVFALGFFSPATSNQSLFLGIWYNNIPERTYVWVANRDNPITTPSSAMLAISNSSDLVLSDSKGRTVWTTMANVTGGDGAYAVLLDSGNLVLRLSNNATIWQSFDHPTDTILSNMKILLRYKEQVGMRLVAWKGLDDPTTGDFSCSGDPSSDLQVFVWHGTKPYYRSIVLDSVWVSGKAYGSSTSFMYQTYVNTQDEFYVIYTTSDGSPYMRIMLDYTGTFRLLSWNVNSSSWAIYSQRPAAIGDCDPYGSCGPFGYCDFTSVIPRCQCPDGFEPNGSNSSSGCRRKQQLRCGEGNHFMTMPGMKLPDKFFYVQDRSFEECAAECSRNCSCTAYAYTNLTITGSPGTTASQSRCLLWVGELVDMARNNLGDNLYLRLADSPGHKKSRYVVKVVVPIIACVLMLTCIYLVWKWISKGEKRNNENQNRAMLGNFRASHEVYEQNQEFPCINFEDVVTATNNFSDSNMLGEGGFGKVYKGKLGGGKEVAVKRLSTGSTQGLEHFTNEVVLIAKLQHKNLVRLLGCCIHGDEKLLIYEYLPNKSLDHFLFDPASKFILDWPTRFKIIKGVARGLLYLHQDSRLTIIHRDLKTSNILLDADMSPKISDFGMARIFGGNQQEANTNRVVGTYGYMSPEYAMDGVFSVKSDIYSFGVILLEIVSGLKISLPQLMDFPNLLAYAWRLWKDDKTMDLVDSSIAESCSKNEEMQGKKESTVMEAATTNIFYRPVIFFSVLLCFQYRAAGVASDTLSNGRNLTDGDTLVSANGSFTLGFFSPGLPSRRYLAIWFSESADAVWVANRDSPLNDTAGVVVIDGTGGLVLLDGAAGQAAWSSNTTGSSPSVAVQLLESGNLVVRDQGSGDVLWQSFDHPSNTLIAGMRLGRNPRTGAEWSLTSWRAPDYPATGGCRRVMDTRGLADCVSWCGAGKKYRTGPWNGLWFSGVPEMASYSSMFANQVVVKPDEIAYVFTAATAAAPFSRLVLSEAGVIQRLVWDPSSKGWNTFAQAPRDVCDDYAKCGAFGLCNVNTASTLFCSCMAGFSPMFPSQWSMRETSGGCRRNAPLECGNGSTTDGFVPVRGVKLPDTDNAMVDTGATLDECRARCFANCSCVAYAAADIRGAGGGSGCVMWTGDVIDVRYVDKGQDLYLRLAKPELVNNKKRTVIKVLLPVTAACLLLLMSMFLVWLRKCRGKRQNKVVQKRMLGYLSALNELGDENLELPFVSFGDIAAATNNFSDDNMLGQGGFGKGMLGDNKEVAIKRLSKGSGQGVEEFRNEVVLIAKLQHRNLVKLLGCCIHGDEKLQIYEYLPNKSLEAFIFGTVQKHTMRSNKLHSMLTDREILLFLKKYLKIPKFYTKIFGTLRYLVSEDPASKYALDWPTRFKIIKGVARGLLYLHQDSRLTIIHRDLKSSNILLDVDMSPKISDFGMARIFGGNQQEANTNRVVGTYGYMSPEYAMDGAFSVKSDTYSYGVILLEIVSGLKISLPRLMDFPNLLAYAWSLWKDDKAMDLVDSSIAESCSKMEVLLCIHIGLLCVQDNPNNRPPMSSVVFMLENEAAALPAPIQPVYFAHRASGSKQSGGNTSSSNNNMSLTKNSPVMEAATANIFHLSLTFFFMVLLTLGTSAAGVASDTLSNGRNLTDGNTLVSAGGSFTLGFFSLGLPSRRYLAIWFSESADAVWVANRDSPLNDTAGVLVNNGAGGLVLLDGSGRAAWSSNTTGKSSSATAAQLLESGNLVVRERDQLNTGVFIWQSFDHPSNTLIAGMRLGNNRQTGDAWFLSSWRAHDDPATGDCRRVLDTRGLPDCVTWCGGAKKYRTGPWNGQWFSGVPEMASYESIFSSQVVVTPDEIAYVFTAAAAAGSPFSRLVLDEAGVTERLVWDPSSKVWIPYMKAPRGVCDDYAKCGAFGLCNEDTASTLFCSCMAGFSPVSPSRWSMRDTSGGCRRNAPLECGNGSTTDGFVTVRGVKLPDTDNATVDTGATLDECRARCLANCSCVAYAAADISGRGCVMWIGDMVDVRYVDKGQDLHVRLAKSELVNNKKRTVVKIMLPLTAACLLLLMSIFLVWLYKCRGKRHQNKVVQKRGILGYLSASNELGDENLELPFVSFGEIAAATNNFSDDNMLGQGGFGKVYKGMLDDGKEVAIKRLSKGSGQGAEEFRNEVVLIAKLQHRNLVRLLGYCIYGDEKLLIYEYLPNKSLDAFIFDHANKYVLDWPTRFKIIKGVARGLLYLHQDSRLTVIHRDLKPSNILLDVDMSPKISDFGMARIFGGNQHEANTNRVVGTYGYMSPEYAMDGAFSVKSDTYSFGVILLEIVSCLKISLPRLTDFPNLLAYAWNLWKNDRAMDLMDSSISKSCSPTEVLLCIQIGLLCVQDNPNNRPLMSSVVSMLENETTTLSAPIQPVYFAHRAFEGRQTGENSISLLEGRTKLGLPPIAGKPLPCLLDFVPTNLGMLGGNKEVAIKRLSKHSGQGVEEFRNEVVLIAKLQHKNLVRLLGCCIHGEEKLLIYEYLPNKSLDYFLFGIFSVKSDTYSFGVLVLELISGSKISSPHLIMGFPNLIACAWSLWKNGKAEDLVDSIILQIYSLNEFLLCIHVGLLCVQEDPNARPLMSSVVAMLENEATTLPTPKQPAYFVPRNCMAGGAREDANKSVNSISLTTLQGR</sequence>
<evidence type="ECO:0000256" key="10">
    <source>
        <dbReference type="ARBA" id="ARBA00023157"/>
    </source>
</evidence>
<evidence type="ECO:0000256" key="4">
    <source>
        <dbReference type="ARBA" id="ARBA00022527"/>
    </source>
</evidence>
<dbReference type="Gene3D" id="3.30.200.20">
    <property type="entry name" value="Phosphorylase Kinase, domain 1"/>
    <property type="match status" value="4"/>
</dbReference>
<keyword evidence="6" id="KW-0732">Signal</keyword>
<feature type="domain" description="Protein kinase" evidence="17">
    <location>
        <begin position="2194"/>
        <end position="2471"/>
    </location>
</feature>
<feature type="transmembrane region" description="Helical" evidence="16">
    <location>
        <begin position="2124"/>
        <end position="2145"/>
    </location>
</feature>
<dbReference type="InterPro" id="IPR000719">
    <property type="entry name" value="Prot_kinase_dom"/>
</dbReference>
<evidence type="ECO:0000256" key="6">
    <source>
        <dbReference type="ARBA" id="ARBA00022729"/>
    </source>
</evidence>
<dbReference type="FunFam" id="3.30.200.20:FF:000402">
    <property type="entry name" value="Serine/threonine-protein kinase"/>
    <property type="match status" value="2"/>
</dbReference>
<keyword evidence="16" id="KW-0472">Membrane</keyword>
<feature type="transmembrane region" description="Helical" evidence="16">
    <location>
        <begin position="1248"/>
        <end position="1268"/>
    </location>
</feature>
<name>A0A0E0GKI3_ORYNI</name>
<feature type="domain" description="Protein kinase" evidence="17">
    <location>
        <begin position="1316"/>
        <end position="1647"/>
    </location>
</feature>
<comment type="catalytic activity">
    <reaction evidence="13">
        <text>L-threonyl-[protein] + ATP = O-phospho-L-threonyl-[protein] + ADP + H(+)</text>
        <dbReference type="Rhea" id="RHEA:46608"/>
        <dbReference type="Rhea" id="RHEA-COMP:11060"/>
        <dbReference type="Rhea" id="RHEA-COMP:11605"/>
        <dbReference type="ChEBI" id="CHEBI:15378"/>
        <dbReference type="ChEBI" id="CHEBI:30013"/>
        <dbReference type="ChEBI" id="CHEBI:30616"/>
        <dbReference type="ChEBI" id="CHEBI:61977"/>
        <dbReference type="ChEBI" id="CHEBI:456216"/>
        <dbReference type="EC" id="2.7.11.1"/>
    </reaction>
</comment>
<feature type="binding site" evidence="15">
    <location>
        <position position="2222"/>
    </location>
    <ligand>
        <name>ATP</name>
        <dbReference type="ChEBI" id="CHEBI:30616"/>
    </ligand>
</feature>
<evidence type="ECO:0000313" key="21">
    <source>
        <dbReference type="Proteomes" id="UP000006591"/>
    </source>
</evidence>
<keyword evidence="16" id="KW-1133">Transmembrane helix</keyword>
<dbReference type="SUPFAM" id="SSF56112">
    <property type="entry name" value="Protein kinase-like (PK-like)"/>
    <property type="match status" value="4"/>
</dbReference>
<dbReference type="CDD" id="cd14066">
    <property type="entry name" value="STKc_IRAK"/>
    <property type="match status" value="2"/>
</dbReference>
<evidence type="ECO:0000256" key="2">
    <source>
        <dbReference type="ARBA" id="ARBA00012513"/>
    </source>
</evidence>
<dbReference type="GO" id="GO:0048544">
    <property type="term" value="P:recognition of pollen"/>
    <property type="evidence" value="ECO:0007669"/>
    <property type="project" value="InterPro"/>
</dbReference>
<feature type="domain" description="Apple" evidence="19">
    <location>
        <begin position="1148"/>
        <end position="1233"/>
    </location>
</feature>
<dbReference type="SMART" id="SM00108">
    <property type="entry name" value="B_lectin"/>
    <property type="match status" value="3"/>
</dbReference>
<keyword evidence="21" id="KW-1185">Reference proteome</keyword>
<dbReference type="HOGENOM" id="CLU_000288_178_6_1"/>
<dbReference type="Gramene" id="ONIVA03G13340.1">
    <property type="protein sequence ID" value="ONIVA03G13340.1"/>
    <property type="gene ID" value="ONIVA03G13340"/>
</dbReference>
<feature type="domain" description="Bulb-type lectin" evidence="18">
    <location>
        <begin position="833"/>
        <end position="953"/>
    </location>
</feature>
<evidence type="ECO:0000256" key="1">
    <source>
        <dbReference type="ARBA" id="ARBA00004251"/>
    </source>
</evidence>
<dbReference type="eggNOG" id="ENOG502QSWF">
    <property type="taxonomic scope" value="Eukaryota"/>
</dbReference>
<evidence type="ECO:0000256" key="11">
    <source>
        <dbReference type="ARBA" id="ARBA00023170"/>
    </source>
</evidence>
<dbReference type="InterPro" id="IPR011009">
    <property type="entry name" value="Kinase-like_dom_sf"/>
</dbReference>
<dbReference type="PROSITE" id="PS00107">
    <property type="entry name" value="PROTEIN_KINASE_ATP"/>
    <property type="match status" value="2"/>
</dbReference>
<evidence type="ECO:0000256" key="8">
    <source>
        <dbReference type="ARBA" id="ARBA00022777"/>
    </source>
</evidence>
<feature type="domain" description="Bulb-type lectin" evidence="18">
    <location>
        <begin position="1709"/>
        <end position="1829"/>
    </location>
</feature>
<dbReference type="EC" id="2.7.11.1" evidence="2"/>
<evidence type="ECO:0000259" key="17">
    <source>
        <dbReference type="PROSITE" id="PS50011"/>
    </source>
</evidence>
<dbReference type="EnsemblPlants" id="ONIVA03G13340.1">
    <property type="protein sequence ID" value="ONIVA03G13340.1"/>
    <property type="gene ID" value="ONIVA03G13340"/>
</dbReference>
<evidence type="ECO:0000256" key="12">
    <source>
        <dbReference type="ARBA" id="ARBA00023180"/>
    </source>
</evidence>
<evidence type="ECO:0000259" key="19">
    <source>
        <dbReference type="PROSITE" id="PS50948"/>
    </source>
</evidence>
<dbReference type="GO" id="GO:0051707">
    <property type="term" value="P:response to other organism"/>
    <property type="evidence" value="ECO:0007669"/>
    <property type="project" value="UniProtKB-ARBA"/>
</dbReference>
<feature type="domain" description="Bulb-type lectin" evidence="18">
    <location>
        <begin position="72"/>
        <end position="196"/>
    </location>
</feature>
<feature type="domain" description="Protein kinase" evidence="17">
    <location>
        <begin position="551"/>
        <end position="812"/>
    </location>
</feature>
<evidence type="ECO:0000256" key="15">
    <source>
        <dbReference type="PROSITE-ProRule" id="PRU10141"/>
    </source>
</evidence>
<dbReference type="CDD" id="cd01098">
    <property type="entry name" value="PAN_AP_plant"/>
    <property type="match status" value="3"/>
</dbReference>
<dbReference type="PANTHER" id="PTHR27002:SF583">
    <property type="entry name" value="OS04G0632901 PROTEIN"/>
    <property type="match status" value="1"/>
</dbReference>
<dbReference type="Gene3D" id="1.10.510.10">
    <property type="entry name" value="Transferase(Phosphotransferase) domain 1"/>
    <property type="match status" value="4"/>
</dbReference>
<feature type="transmembrane region" description="Helical" evidence="16">
    <location>
        <begin position="1721"/>
        <end position="1740"/>
    </location>
</feature>
<dbReference type="SMART" id="SM00473">
    <property type="entry name" value="PAN_AP"/>
    <property type="match status" value="3"/>
</dbReference>
<dbReference type="SMART" id="SM00220">
    <property type="entry name" value="S_TKc"/>
    <property type="match status" value="3"/>
</dbReference>
<proteinExistence type="predicted"/>
<evidence type="ECO:0000259" key="18">
    <source>
        <dbReference type="PROSITE" id="PS50927"/>
    </source>
</evidence>
<evidence type="ECO:0000313" key="20">
    <source>
        <dbReference type="EnsemblPlants" id="ONIVA03G13340.1"/>
    </source>
</evidence>
<feature type="transmembrane region" description="Helical" evidence="16">
    <location>
        <begin position="479"/>
        <end position="501"/>
    </location>
</feature>
<accession>A0A0E0GKI3</accession>
<feature type="binding site" evidence="15">
    <location>
        <position position="579"/>
    </location>
    <ligand>
        <name>ATP</name>
        <dbReference type="ChEBI" id="CHEBI:30616"/>
    </ligand>
</feature>
<dbReference type="Pfam" id="PF00954">
    <property type="entry name" value="S_locus_glycop"/>
    <property type="match status" value="3"/>
</dbReference>
<evidence type="ECO:0000256" key="7">
    <source>
        <dbReference type="ARBA" id="ARBA00022741"/>
    </source>
</evidence>
<keyword evidence="5" id="KW-0808">Transferase</keyword>
<dbReference type="Proteomes" id="UP000006591">
    <property type="component" value="Chromosome 3"/>
</dbReference>
<dbReference type="InterPro" id="IPR017441">
    <property type="entry name" value="Protein_kinase_ATP_BS"/>
</dbReference>
<organism evidence="20">
    <name type="scientific">Oryza nivara</name>
    <name type="common">Indian wild rice</name>
    <name type="synonym">Oryza sativa f. spontanea</name>
    <dbReference type="NCBI Taxonomy" id="4536"/>
    <lineage>
        <taxon>Eukaryota</taxon>
        <taxon>Viridiplantae</taxon>
        <taxon>Streptophyta</taxon>
        <taxon>Embryophyta</taxon>
        <taxon>Tracheophyta</taxon>
        <taxon>Spermatophyta</taxon>
        <taxon>Magnoliopsida</taxon>
        <taxon>Liliopsida</taxon>
        <taxon>Poales</taxon>
        <taxon>Poaceae</taxon>
        <taxon>BOP clade</taxon>
        <taxon>Oryzoideae</taxon>
        <taxon>Oryzeae</taxon>
        <taxon>Oryzinae</taxon>
        <taxon>Oryza</taxon>
    </lineage>
</organism>
<feature type="domain" description="Apple" evidence="19">
    <location>
        <begin position="2028"/>
        <end position="2109"/>
    </location>
</feature>
<dbReference type="InterPro" id="IPR008271">
    <property type="entry name" value="Ser/Thr_kinase_AS"/>
</dbReference>
<keyword evidence="11" id="KW-0675">Receptor</keyword>
<dbReference type="InterPro" id="IPR001245">
    <property type="entry name" value="Ser-Thr/Tyr_kinase_cat_dom"/>
</dbReference>
<dbReference type="GO" id="GO:0004674">
    <property type="term" value="F:protein serine/threonine kinase activity"/>
    <property type="evidence" value="ECO:0007669"/>
    <property type="project" value="UniProtKB-KW"/>
</dbReference>
<keyword evidence="8" id="KW-0418">Kinase</keyword>
<reference evidence="20" key="1">
    <citation type="submission" date="2015-04" db="UniProtKB">
        <authorList>
            <consortium name="EnsemblPlants"/>
        </authorList>
    </citation>
    <scope>IDENTIFICATION</scope>
    <source>
        <strain evidence="20">SL10</strain>
    </source>
</reference>
<protein>
    <recommendedName>
        <fullName evidence="2">non-specific serine/threonine protein kinase</fullName>
        <ecNumber evidence="2">2.7.11.1</ecNumber>
    </recommendedName>
</protein>
<dbReference type="FunFam" id="2.90.10.10:FF:000014">
    <property type="entry name" value="Serine/threonine-protein kinase"/>
    <property type="match status" value="1"/>
</dbReference>
<comment type="subcellular location">
    <subcellularLocation>
        <location evidence="1">Cell membrane</location>
        <topology evidence="1">Single-pass type I membrane protein</topology>
    </subcellularLocation>
</comment>
<keyword evidence="12" id="KW-0325">Glycoprotein</keyword>
<dbReference type="InterPro" id="IPR000858">
    <property type="entry name" value="S_locus_glycoprot_dom"/>
</dbReference>
<dbReference type="FunFam" id="3.30.200.20:FF:000924">
    <property type="entry name" value="Uncharacterized protein"/>
    <property type="match status" value="1"/>
</dbReference>
<dbReference type="PROSITE" id="PS50011">
    <property type="entry name" value="PROTEIN_KINASE_DOM"/>
    <property type="match status" value="3"/>
</dbReference>
<evidence type="ECO:0000256" key="3">
    <source>
        <dbReference type="ARBA" id="ARBA00022475"/>
    </source>
</evidence>
<evidence type="ECO:0000256" key="14">
    <source>
        <dbReference type="ARBA" id="ARBA00048679"/>
    </source>
</evidence>
<dbReference type="InterPro" id="IPR003609">
    <property type="entry name" value="Pan_app"/>
</dbReference>
<feature type="transmembrane region" description="Helical" evidence="16">
    <location>
        <begin position="1685"/>
        <end position="1709"/>
    </location>
</feature>
<dbReference type="GO" id="GO:0005524">
    <property type="term" value="F:ATP binding"/>
    <property type="evidence" value="ECO:0007669"/>
    <property type="project" value="UniProtKB-UniRule"/>
</dbReference>
<evidence type="ECO:0000256" key="16">
    <source>
        <dbReference type="SAM" id="Phobius"/>
    </source>
</evidence>